<feature type="compositionally biased region" description="Low complexity" evidence="1">
    <location>
        <begin position="868"/>
        <end position="877"/>
    </location>
</feature>
<accession>A0A369KA68</accession>
<comment type="caution">
    <text evidence="2">The sequence shown here is derived from an EMBL/GenBank/DDBJ whole genome shotgun (WGS) entry which is preliminary data.</text>
</comment>
<dbReference type="AlphaFoldDB" id="A0A369KA68"/>
<feature type="compositionally biased region" description="Basic and acidic residues" evidence="1">
    <location>
        <begin position="834"/>
        <end position="844"/>
    </location>
</feature>
<feature type="region of interest" description="Disordered" evidence="1">
    <location>
        <begin position="588"/>
        <end position="614"/>
    </location>
</feature>
<name>A0A369KA68_HYPMA</name>
<dbReference type="Proteomes" id="UP000076154">
    <property type="component" value="Unassembled WGS sequence"/>
</dbReference>
<protein>
    <submittedName>
        <fullName evidence="2">Uncharacterized protein</fullName>
    </submittedName>
</protein>
<evidence type="ECO:0000313" key="3">
    <source>
        <dbReference type="Proteomes" id="UP000076154"/>
    </source>
</evidence>
<feature type="compositionally biased region" description="Basic and acidic residues" evidence="1">
    <location>
        <begin position="741"/>
        <end position="763"/>
    </location>
</feature>
<proteinExistence type="predicted"/>
<feature type="region of interest" description="Disordered" evidence="1">
    <location>
        <begin position="31"/>
        <end position="50"/>
    </location>
</feature>
<feature type="region of interest" description="Disordered" evidence="1">
    <location>
        <begin position="550"/>
        <end position="569"/>
    </location>
</feature>
<dbReference type="InParanoid" id="A0A369KA68"/>
<evidence type="ECO:0000256" key="1">
    <source>
        <dbReference type="SAM" id="MobiDB-lite"/>
    </source>
</evidence>
<evidence type="ECO:0000313" key="2">
    <source>
        <dbReference type="EMBL" id="RDB30808.1"/>
    </source>
</evidence>
<reference evidence="2" key="1">
    <citation type="submission" date="2018-04" db="EMBL/GenBank/DDBJ databases">
        <title>Whole genome sequencing of Hypsizygus marmoreus.</title>
        <authorList>
            <person name="Choi I.-G."/>
            <person name="Min B."/>
            <person name="Kim J.-G."/>
            <person name="Kim S."/>
            <person name="Oh Y.-L."/>
            <person name="Kong W.-S."/>
            <person name="Park H."/>
            <person name="Jeong J."/>
            <person name="Song E.-S."/>
        </authorList>
    </citation>
    <scope>NUCLEOTIDE SEQUENCE [LARGE SCALE GENOMIC DNA]</scope>
    <source>
        <strain evidence="2">51987-8</strain>
    </source>
</reference>
<organism evidence="2 3">
    <name type="scientific">Hypsizygus marmoreus</name>
    <name type="common">White beech mushroom</name>
    <name type="synonym">Agaricus marmoreus</name>
    <dbReference type="NCBI Taxonomy" id="39966"/>
    <lineage>
        <taxon>Eukaryota</taxon>
        <taxon>Fungi</taxon>
        <taxon>Dikarya</taxon>
        <taxon>Basidiomycota</taxon>
        <taxon>Agaricomycotina</taxon>
        <taxon>Agaricomycetes</taxon>
        <taxon>Agaricomycetidae</taxon>
        <taxon>Agaricales</taxon>
        <taxon>Tricholomatineae</taxon>
        <taxon>Lyophyllaceae</taxon>
        <taxon>Hypsizygus</taxon>
    </lineage>
</organism>
<dbReference type="EMBL" id="LUEZ02000004">
    <property type="protein sequence ID" value="RDB30808.1"/>
    <property type="molecule type" value="Genomic_DNA"/>
</dbReference>
<keyword evidence="3" id="KW-1185">Reference proteome</keyword>
<feature type="compositionally biased region" description="Polar residues" evidence="1">
    <location>
        <begin position="452"/>
        <end position="463"/>
    </location>
</feature>
<gene>
    <name evidence="2" type="ORF">Hypma_005774</name>
</gene>
<feature type="region of interest" description="Disordered" evidence="1">
    <location>
        <begin position="452"/>
        <end position="472"/>
    </location>
</feature>
<feature type="region of interest" description="Disordered" evidence="1">
    <location>
        <begin position="647"/>
        <end position="666"/>
    </location>
</feature>
<feature type="region of interest" description="Disordered" evidence="1">
    <location>
        <begin position="741"/>
        <end position="877"/>
    </location>
</feature>
<sequence>MQSFTPRVIETMPLLAIEEHLPFTKPSLSHYHNTGSCPQAPEDNYLSSAQPSPLLSIADLQYPSHSNKSRVSTLQDQLEDSLDVLMSDETPADNNAILQGTGLLSPRRLPTTSSFVHRGDAVSSSQQTIAPPSPLHKQILPPSVDLIDRTNNITLAAAPIVSFPPSPSHSIITPALPSHGNHDNVQTDAPPSQEQLYKLLCQLKPALTAPYEIALNEFASARRSLALAQGRYDLAKKRFELANAHISGALAAVRVLANRPGREMGENLLVSIGPAGEISKSRKDSLCAGRPAQYSAGEPIQNIDRDEPDSGEGMITLCDDRDTRYNLPLSTSSKHAISGSTGVSPIVAMPHALQSNSDLCSVPPRAPNTAISDIPPLPQFTDNPKPIPASSAIDLSSMIRPEFSGLFSNTKESEVSGLLGKLVETLRSPRFTIDDNSRAGVENVYPPTATCKVTSTDNPTHGDNTSDDRPLTTVTSITEPLKSLLLPKGYHNAALATNTEVPTTISIKGADAVLHGNTGPTPPYMPKSLVIAGVPLARDTTMDEPKPLQDQAVLTSGDPPLTHNSPPNLSSDDTVIFAAYSGHHLEAIEDTDPTNSGSSVGTRVPSGRTRKVATGSVDSMDSIIIPESQQPASQNESMYDCDLCDPPSETLHEEVTHPPPTSSNPAVQVSVLAATNERSKVIVLDGKEDNDLDGLSDMEVDDGDDILGLDLPSLNAIVPREQEFSCQNTVDDDTHVDGEVLTQVDKELPNIDADKLRTRDHPSHPVAVLPDDHRPTLAERLQPPADIRVGPKRLKTSFKGDSRTPSPTRYPGKRRDREDPCLQESPTHRGWRSHSREWDSDHYNFPDMQSSLPPSIWPERLTPPSSPPQTLLSRMNL</sequence>